<organism evidence="1">
    <name type="scientific">termite gut metagenome</name>
    <dbReference type="NCBI Taxonomy" id="433724"/>
    <lineage>
        <taxon>unclassified sequences</taxon>
        <taxon>metagenomes</taxon>
        <taxon>organismal metagenomes</taxon>
    </lineage>
</organism>
<reference evidence="1" key="1">
    <citation type="submission" date="2019-03" db="EMBL/GenBank/DDBJ databases">
        <title>Single cell metagenomics reveals metabolic interactions within the superorganism composed of flagellate Streblomastix strix and complex community of Bacteroidetes bacteria on its surface.</title>
        <authorList>
            <person name="Treitli S.C."/>
            <person name="Kolisko M."/>
            <person name="Husnik F."/>
            <person name="Keeling P."/>
            <person name="Hampl V."/>
        </authorList>
    </citation>
    <scope>NUCLEOTIDE SEQUENCE</scope>
    <source>
        <strain evidence="1">STM</strain>
    </source>
</reference>
<evidence type="ECO:0000313" key="1">
    <source>
        <dbReference type="EMBL" id="KAA6347835.1"/>
    </source>
</evidence>
<dbReference type="EMBL" id="SNRY01000083">
    <property type="protein sequence ID" value="KAA6347835.1"/>
    <property type="molecule type" value="Genomic_DNA"/>
</dbReference>
<dbReference type="AlphaFoldDB" id="A0A5J4SRV1"/>
<gene>
    <name evidence="1" type="ORF">EZS27_004700</name>
</gene>
<accession>A0A5J4SRV1</accession>
<comment type="caution">
    <text evidence="1">The sequence shown here is derived from an EMBL/GenBank/DDBJ whole genome shotgun (WGS) entry which is preliminary data.</text>
</comment>
<proteinExistence type="predicted"/>
<name>A0A5J4SRV1_9ZZZZ</name>
<protein>
    <submittedName>
        <fullName evidence="1">Uncharacterized protein</fullName>
    </submittedName>
</protein>
<sequence length="107" mass="13025">MSKGRNKQLIKKRDEYLCRRYYFWTEVKRLRFDDALRILSEQEFFLSEERILSIIRQSGKKDPVVSVVKVRYPRLTYQQFSLFTDESGYPVSQIRRENKIEKSSHKL</sequence>